<dbReference type="eggNOG" id="COG3243">
    <property type="taxonomic scope" value="Bacteria"/>
</dbReference>
<dbReference type="Gene3D" id="3.40.50.1820">
    <property type="entry name" value="alpha/beta hydrolase"/>
    <property type="match status" value="1"/>
</dbReference>
<reference evidence="2 3" key="2">
    <citation type="journal article" date="2013" name="Stand. Genomic Sci.">
        <title>Complete genome sequence of Halorhodospira halophila SL1.</title>
        <authorList>
            <person name="Challacombe J.F."/>
            <person name="Majid S."/>
            <person name="Deole R."/>
            <person name="Brettin T.S."/>
            <person name="Bruce D."/>
            <person name="Delano S.F."/>
            <person name="Detter J.C."/>
            <person name="Gleasner C.D."/>
            <person name="Han C.S."/>
            <person name="Misra M."/>
            <person name="Reitenga K.G."/>
            <person name="Mikhailova N."/>
            <person name="Woyke T."/>
            <person name="Pitluck S."/>
            <person name="Nolan M."/>
            <person name="Land M.L."/>
            <person name="Saunders E."/>
            <person name="Tapia R."/>
            <person name="Lapidus A."/>
            <person name="Ivanova N."/>
            <person name="Hoff W.D."/>
        </authorList>
    </citation>
    <scope>NUCLEOTIDE SEQUENCE [LARGE SCALE GENOMIC DNA]</scope>
    <source>
        <strain evidence="3">DSM 244 / SL1</strain>
    </source>
</reference>
<dbReference type="KEGG" id="hha:Hhal_2204"/>
<accession>A1WZ56</accession>
<dbReference type="OrthoDB" id="9767934at2"/>
<evidence type="ECO:0000259" key="1">
    <source>
        <dbReference type="Pfam" id="PF00561"/>
    </source>
</evidence>
<dbReference type="Proteomes" id="UP000000647">
    <property type="component" value="Chromosome"/>
</dbReference>
<dbReference type="InterPro" id="IPR029058">
    <property type="entry name" value="AB_hydrolase_fold"/>
</dbReference>
<keyword evidence="3" id="KW-1185">Reference proteome</keyword>
<dbReference type="GO" id="GO:0016787">
    <property type="term" value="F:hydrolase activity"/>
    <property type="evidence" value="ECO:0007669"/>
    <property type="project" value="UniProtKB-KW"/>
</dbReference>
<gene>
    <name evidence="2" type="ordered locus">Hhal_2204</name>
</gene>
<dbReference type="SUPFAM" id="SSF53474">
    <property type="entry name" value="alpha/beta-Hydrolases"/>
    <property type="match status" value="1"/>
</dbReference>
<dbReference type="AlphaFoldDB" id="A1WZ56"/>
<name>A1WZ56_HALHL</name>
<reference evidence="3" key="1">
    <citation type="submission" date="2006-12" db="EMBL/GenBank/DDBJ databases">
        <title>Complete sequence of Halorhodospira halophila SL1.</title>
        <authorList>
            <consortium name="US DOE Joint Genome Institute"/>
            <person name="Copeland A."/>
            <person name="Lucas S."/>
            <person name="Lapidus A."/>
            <person name="Barry K."/>
            <person name="Detter J.C."/>
            <person name="Glavina del Rio T."/>
            <person name="Hammon N."/>
            <person name="Israni S."/>
            <person name="Dalin E."/>
            <person name="Tice H."/>
            <person name="Pitluck S."/>
            <person name="Saunders E."/>
            <person name="Brettin T."/>
            <person name="Bruce D."/>
            <person name="Han C."/>
            <person name="Tapia R."/>
            <person name="Schmutz J."/>
            <person name="Larimer F."/>
            <person name="Land M."/>
            <person name="Hauser L."/>
            <person name="Kyrpides N."/>
            <person name="Mikhailova N."/>
            <person name="Hoff W."/>
            <person name="Richardson P."/>
        </authorList>
    </citation>
    <scope>NUCLEOTIDE SEQUENCE [LARGE SCALE GENOMIC DNA]</scope>
    <source>
        <strain evidence="3">DSM 244 / SL1</strain>
    </source>
</reference>
<evidence type="ECO:0000313" key="2">
    <source>
        <dbReference type="EMBL" id="ABM62968.1"/>
    </source>
</evidence>
<dbReference type="InterPro" id="IPR000073">
    <property type="entry name" value="AB_hydrolase_1"/>
</dbReference>
<dbReference type="Pfam" id="PF00561">
    <property type="entry name" value="Abhydrolase_1"/>
    <property type="match status" value="1"/>
</dbReference>
<organism evidence="2 3">
    <name type="scientific">Halorhodospira halophila (strain DSM 244 / SL1)</name>
    <name type="common">Ectothiorhodospira halophila (strain DSM 244 / SL1)</name>
    <dbReference type="NCBI Taxonomy" id="349124"/>
    <lineage>
        <taxon>Bacteria</taxon>
        <taxon>Pseudomonadati</taxon>
        <taxon>Pseudomonadota</taxon>
        <taxon>Gammaproteobacteria</taxon>
        <taxon>Chromatiales</taxon>
        <taxon>Ectothiorhodospiraceae</taxon>
        <taxon>Halorhodospira</taxon>
    </lineage>
</organism>
<sequence>MAERPSGNGLTDWQRRLIETLDQAAALPVDTRGATPFTHHAEVGPGMHLRRYSPTHGARQRPVLIVYSLVNRPFILDLTERRSLIAALTRAGHPVYLLDWGYPKGADRFLGLADYIEGFLAAAADEVAASEGTTPDLLGVCQGGVFALCLAALQPQRVHRLVNLVTPVDFHTPGDNLSRMAREVDFDQAARSLGNISAEWLNGVFVALKPYRLLAQRYMDLPELADHPEALHDFLRLERWMYDSPDQAATAFAEFGRECYQRNGLIQGTLQLDGQPVRLANIEHPILNVYAEQDHLVPADAARALGTHVGSGDYGELTFPGGHLGVFISRRAHAELLPRIVAWLAE</sequence>
<dbReference type="PANTHER" id="PTHR36837:SF2">
    <property type="entry name" value="POLY(3-HYDROXYALKANOATE) POLYMERASE SUBUNIT PHAC"/>
    <property type="match status" value="1"/>
</dbReference>
<dbReference type="InterPro" id="IPR051321">
    <property type="entry name" value="PHA/PHB_synthase"/>
</dbReference>
<dbReference type="RefSeq" id="WP_011814990.1">
    <property type="nucleotide sequence ID" value="NC_008789.1"/>
</dbReference>
<proteinExistence type="predicted"/>
<dbReference type="EMBL" id="CP000544">
    <property type="protein sequence ID" value="ABM62968.1"/>
    <property type="molecule type" value="Genomic_DNA"/>
</dbReference>
<keyword evidence="2" id="KW-0378">Hydrolase</keyword>
<dbReference type="STRING" id="349124.Hhal_2204"/>
<feature type="domain" description="AB hydrolase-1" evidence="1">
    <location>
        <begin position="81"/>
        <end position="326"/>
    </location>
</feature>
<dbReference type="HOGENOM" id="CLU_035017_0_0_6"/>
<dbReference type="ESTHER" id="halhl-a1wz56">
    <property type="family name" value="PHA_synth_III_C"/>
</dbReference>
<dbReference type="PANTHER" id="PTHR36837">
    <property type="entry name" value="POLY(3-HYDROXYALKANOATE) POLYMERASE SUBUNIT PHAC"/>
    <property type="match status" value="1"/>
</dbReference>
<evidence type="ECO:0000313" key="3">
    <source>
        <dbReference type="Proteomes" id="UP000000647"/>
    </source>
</evidence>
<protein>
    <submittedName>
        <fullName evidence="2">Alpha/beta hydrolase fold protein</fullName>
    </submittedName>
</protein>